<evidence type="ECO:0000256" key="1">
    <source>
        <dbReference type="SAM" id="Phobius"/>
    </source>
</evidence>
<sequence length="157" mass="17681">MIQRIQTVWLLLSSLVLFALFMFPFVGYIDLVGLGKNIYVTGVYSSANNVATKETGFLLMTIATVILALIPIFIIFLYKNRKLQLNMILVQVILICLFAVWMFITANNILDLINQHIGANNIGIGFFLLPVSILCLSFAIRGIRNDNKLIKSADRLR</sequence>
<feature type="transmembrane region" description="Helical" evidence="1">
    <location>
        <begin position="7"/>
        <end position="29"/>
    </location>
</feature>
<feature type="transmembrane region" description="Helical" evidence="1">
    <location>
        <begin position="57"/>
        <end position="78"/>
    </location>
</feature>
<dbReference type="AlphaFoldDB" id="A0A8H9FWC5"/>
<proteinExistence type="predicted"/>
<reference evidence="2" key="1">
    <citation type="journal article" date="2014" name="Int. J. Syst. Evol. Microbiol.">
        <title>Complete genome sequence of Corynebacterium casei LMG S-19264T (=DSM 44701T), isolated from a smear-ripened cheese.</title>
        <authorList>
            <consortium name="US DOE Joint Genome Institute (JGI-PGF)"/>
            <person name="Walter F."/>
            <person name="Albersmeier A."/>
            <person name="Kalinowski J."/>
            <person name="Ruckert C."/>
        </authorList>
    </citation>
    <scope>NUCLEOTIDE SEQUENCE</scope>
    <source>
        <strain evidence="2">CGMCC 1.15966</strain>
    </source>
</reference>
<dbReference type="Proteomes" id="UP000614460">
    <property type="component" value="Unassembled WGS sequence"/>
</dbReference>
<reference evidence="2" key="2">
    <citation type="submission" date="2020-09" db="EMBL/GenBank/DDBJ databases">
        <authorList>
            <person name="Sun Q."/>
            <person name="Zhou Y."/>
        </authorList>
    </citation>
    <scope>NUCLEOTIDE SEQUENCE</scope>
    <source>
        <strain evidence="2">CGMCC 1.15966</strain>
    </source>
</reference>
<gene>
    <name evidence="2" type="ORF">GCM10011516_05320</name>
</gene>
<dbReference type="EMBL" id="BMKM01000001">
    <property type="protein sequence ID" value="GGE10543.1"/>
    <property type="molecule type" value="Genomic_DNA"/>
</dbReference>
<dbReference type="InterPro" id="IPR025635">
    <property type="entry name" value="DUF4293"/>
</dbReference>
<evidence type="ECO:0000313" key="2">
    <source>
        <dbReference type="EMBL" id="GGE10543.1"/>
    </source>
</evidence>
<keyword evidence="1" id="KW-1133">Transmembrane helix</keyword>
<comment type="caution">
    <text evidence="2">The sequence shown here is derived from an EMBL/GenBank/DDBJ whole genome shotgun (WGS) entry which is preliminary data.</text>
</comment>
<feature type="transmembrane region" description="Helical" evidence="1">
    <location>
        <begin position="85"/>
        <end position="104"/>
    </location>
</feature>
<dbReference type="Pfam" id="PF14126">
    <property type="entry name" value="DUF4293"/>
    <property type="match status" value="1"/>
</dbReference>
<keyword evidence="1" id="KW-0812">Transmembrane</keyword>
<keyword evidence="1" id="KW-0472">Membrane</keyword>
<evidence type="ECO:0000313" key="3">
    <source>
        <dbReference type="Proteomes" id="UP000614460"/>
    </source>
</evidence>
<keyword evidence="3" id="KW-1185">Reference proteome</keyword>
<accession>A0A8H9FWC5</accession>
<dbReference type="RefSeq" id="WP_094257579.1">
    <property type="nucleotide sequence ID" value="NZ_BMKM01000001.1"/>
</dbReference>
<organism evidence="2 3">
    <name type="scientific">Sphingobacterium cellulitidis</name>
    <dbReference type="NCBI Taxonomy" id="1768011"/>
    <lineage>
        <taxon>Bacteria</taxon>
        <taxon>Pseudomonadati</taxon>
        <taxon>Bacteroidota</taxon>
        <taxon>Sphingobacteriia</taxon>
        <taxon>Sphingobacteriales</taxon>
        <taxon>Sphingobacteriaceae</taxon>
        <taxon>Sphingobacterium</taxon>
    </lineage>
</organism>
<name>A0A8H9FWC5_9SPHI</name>
<feature type="transmembrane region" description="Helical" evidence="1">
    <location>
        <begin position="124"/>
        <end position="143"/>
    </location>
</feature>
<protein>
    <submittedName>
        <fullName evidence="2">Membrane protein</fullName>
    </submittedName>
</protein>